<gene>
    <name evidence="6" type="ORF">HNR21_005249</name>
</gene>
<evidence type="ECO:0000313" key="7">
    <source>
        <dbReference type="Proteomes" id="UP000539313"/>
    </source>
</evidence>
<dbReference type="InterPro" id="IPR029016">
    <property type="entry name" value="GAF-like_dom_sf"/>
</dbReference>
<keyword evidence="1" id="KW-0805">Transcription regulation</keyword>
<dbReference type="InterPro" id="IPR036388">
    <property type="entry name" value="WH-like_DNA-bd_sf"/>
</dbReference>
<dbReference type="GO" id="GO:0045892">
    <property type="term" value="P:negative regulation of DNA-templated transcription"/>
    <property type="evidence" value="ECO:0007669"/>
    <property type="project" value="TreeGrafter"/>
</dbReference>
<dbReference type="AlphaFoldDB" id="A0A7W3N2Q5"/>
<dbReference type="PANTHER" id="PTHR30136">
    <property type="entry name" value="HELIX-TURN-HELIX TRANSCRIPTIONAL REGULATOR, ICLR FAMILY"/>
    <property type="match status" value="1"/>
</dbReference>
<protein>
    <submittedName>
        <fullName evidence="6">DNA-binding IclR family transcriptional regulator</fullName>
    </submittedName>
</protein>
<name>A0A7W3N2Q5_9ACTN</name>
<keyword evidence="7" id="KW-1185">Reference proteome</keyword>
<dbReference type="GO" id="GO:0003700">
    <property type="term" value="F:DNA-binding transcription factor activity"/>
    <property type="evidence" value="ECO:0007669"/>
    <property type="project" value="TreeGrafter"/>
</dbReference>
<dbReference type="EMBL" id="JACJII010000001">
    <property type="protein sequence ID" value="MBA9006367.1"/>
    <property type="molecule type" value="Genomic_DNA"/>
</dbReference>
<sequence>MAGGAREPGRSVTSKVLAVLGAFDAAHPRLTLTDLARRSGLPLSTAHRLVAELVDAQVLSRAPDGRLRVGMRLWELGQLATGRLHEAARPWLQELFTATGENVHVAVRDGLEVLYVDKVYGRRAVPIVSRTGGRLPMHPTGVGKVLLAHEPDWFVTAYLARELERPTPYTITEPGRLARELDAVRDRGYALTHEEMTLGSCSAAVPVTVDGRVVAALGIVLSSRRSRELPRLIEPLRTTAAAIARGCASLPVS</sequence>
<dbReference type="SMART" id="SM00346">
    <property type="entry name" value="HTH_ICLR"/>
    <property type="match status" value="1"/>
</dbReference>
<dbReference type="InterPro" id="IPR036390">
    <property type="entry name" value="WH_DNA-bd_sf"/>
</dbReference>
<reference evidence="6 7" key="1">
    <citation type="submission" date="2020-08" db="EMBL/GenBank/DDBJ databases">
        <title>Sequencing the genomes of 1000 actinobacteria strains.</title>
        <authorList>
            <person name="Klenk H.-P."/>
        </authorList>
    </citation>
    <scope>NUCLEOTIDE SEQUENCE [LARGE SCALE GENOMIC DNA]</scope>
    <source>
        <strain evidence="6 7">DSM 45823</strain>
    </source>
</reference>
<feature type="domain" description="HTH iclR-type" evidence="4">
    <location>
        <begin position="10"/>
        <end position="71"/>
    </location>
</feature>
<dbReference type="SUPFAM" id="SSF55781">
    <property type="entry name" value="GAF domain-like"/>
    <property type="match status" value="1"/>
</dbReference>
<dbReference type="Proteomes" id="UP000539313">
    <property type="component" value="Unassembled WGS sequence"/>
</dbReference>
<organism evidence="6 7">
    <name type="scientific">Thermomonospora cellulosilytica</name>
    <dbReference type="NCBI Taxonomy" id="1411118"/>
    <lineage>
        <taxon>Bacteria</taxon>
        <taxon>Bacillati</taxon>
        <taxon>Actinomycetota</taxon>
        <taxon>Actinomycetes</taxon>
        <taxon>Streptosporangiales</taxon>
        <taxon>Thermomonosporaceae</taxon>
        <taxon>Thermomonospora</taxon>
    </lineage>
</organism>
<keyword evidence="3" id="KW-0804">Transcription</keyword>
<dbReference type="PROSITE" id="PS51077">
    <property type="entry name" value="HTH_ICLR"/>
    <property type="match status" value="1"/>
</dbReference>
<evidence type="ECO:0000256" key="1">
    <source>
        <dbReference type="ARBA" id="ARBA00023015"/>
    </source>
</evidence>
<dbReference type="Pfam" id="PF01614">
    <property type="entry name" value="IclR_C"/>
    <property type="match status" value="1"/>
</dbReference>
<dbReference type="GO" id="GO:0003677">
    <property type="term" value="F:DNA binding"/>
    <property type="evidence" value="ECO:0007669"/>
    <property type="project" value="UniProtKB-KW"/>
</dbReference>
<dbReference type="SUPFAM" id="SSF46785">
    <property type="entry name" value="Winged helix' DNA-binding domain"/>
    <property type="match status" value="1"/>
</dbReference>
<dbReference type="InterPro" id="IPR005471">
    <property type="entry name" value="Tscrpt_reg_IclR_N"/>
</dbReference>
<comment type="caution">
    <text evidence="6">The sequence shown here is derived from an EMBL/GenBank/DDBJ whole genome shotgun (WGS) entry which is preliminary data.</text>
</comment>
<dbReference type="PROSITE" id="PS51078">
    <property type="entry name" value="ICLR_ED"/>
    <property type="match status" value="1"/>
</dbReference>
<evidence type="ECO:0000256" key="2">
    <source>
        <dbReference type="ARBA" id="ARBA00023125"/>
    </source>
</evidence>
<dbReference type="InterPro" id="IPR014757">
    <property type="entry name" value="Tscrpt_reg_IclR_C"/>
</dbReference>
<evidence type="ECO:0000259" key="5">
    <source>
        <dbReference type="PROSITE" id="PS51078"/>
    </source>
</evidence>
<proteinExistence type="predicted"/>
<evidence type="ECO:0000313" key="6">
    <source>
        <dbReference type="EMBL" id="MBA9006367.1"/>
    </source>
</evidence>
<keyword evidence="2 6" id="KW-0238">DNA-binding</keyword>
<dbReference type="Pfam" id="PF09339">
    <property type="entry name" value="HTH_IclR"/>
    <property type="match status" value="1"/>
</dbReference>
<evidence type="ECO:0000256" key="3">
    <source>
        <dbReference type="ARBA" id="ARBA00023163"/>
    </source>
</evidence>
<dbReference type="Gene3D" id="1.10.10.10">
    <property type="entry name" value="Winged helix-like DNA-binding domain superfamily/Winged helix DNA-binding domain"/>
    <property type="match status" value="1"/>
</dbReference>
<dbReference type="Gene3D" id="3.30.450.40">
    <property type="match status" value="1"/>
</dbReference>
<dbReference type="InterPro" id="IPR050707">
    <property type="entry name" value="HTH_MetabolicPath_Reg"/>
</dbReference>
<dbReference type="RefSeq" id="WP_119729927.1">
    <property type="nucleotide sequence ID" value="NZ_JACJII010000001.1"/>
</dbReference>
<feature type="domain" description="IclR-ED" evidence="5">
    <location>
        <begin position="72"/>
        <end position="249"/>
    </location>
</feature>
<evidence type="ECO:0000259" key="4">
    <source>
        <dbReference type="PROSITE" id="PS51077"/>
    </source>
</evidence>
<accession>A0A7W3N2Q5</accession>
<dbReference type="PANTHER" id="PTHR30136:SF24">
    <property type="entry name" value="HTH-TYPE TRANSCRIPTIONAL REPRESSOR ALLR"/>
    <property type="match status" value="1"/>
</dbReference>